<proteinExistence type="predicted"/>
<protein>
    <submittedName>
        <fullName evidence="1">Uncharacterized protein</fullName>
    </submittedName>
</protein>
<dbReference type="Proteomes" id="UP001222325">
    <property type="component" value="Unassembled WGS sequence"/>
</dbReference>
<keyword evidence="2" id="KW-1185">Reference proteome</keyword>
<dbReference type="SUPFAM" id="SSF52047">
    <property type="entry name" value="RNI-like"/>
    <property type="match status" value="1"/>
</dbReference>
<evidence type="ECO:0000313" key="2">
    <source>
        <dbReference type="Proteomes" id="UP001222325"/>
    </source>
</evidence>
<gene>
    <name evidence="1" type="ORF">B0H15DRAFT_840237</name>
</gene>
<sequence length="552" mass="62299">MDSPAHQFICIAELYEQLLKHLARGNGYSRSGDQGSIAKLARVCKMTSEPALDLLWTKLTRPSQIIDLLPEDAFELRNAFTPLSSKYNLTRPLVESDFAVFDKYAPRVQFVDLTTSSAPRLFSTIKTFRDPIFPRLLRFDWHPTARTMNVYHLINTMGAFHLISRNFNVPKEQFCLTMWDNVTASDAVTQITPDFATGDGLVETIDSFHEPLSSWLPDVQSLAIHTGNFLPIPDILEGLRGLSDLQHFDAKLEVGTDILSHLAGLPHLKSLHCTARENEHTFVNLARVLKERHRPSFPSLQSVGIHGTCHEHRVFLRLITSESLESIHMQLTDLHRYPLDASIFSPLTTPPTRLSSLRHFSLSTPFARPGSPRPMHFAMKMFEPLLACTNLETFDIIFDALNVEFGDNDLQRMAEAWPKLVSLKVFSEYIQKPAGADPEVHLYTLWTLVEKCRHLCRLEMAVDARVDGPFVPPPGVLSGLHTLEAMFLLLSPCRSPTYIADFLNLAFPNLVRFSADTPRVDSQNHENMWSQVRDALPNVALPLQAKETSLSS</sequence>
<dbReference type="Gene3D" id="3.80.10.10">
    <property type="entry name" value="Ribonuclease Inhibitor"/>
    <property type="match status" value="1"/>
</dbReference>
<evidence type="ECO:0000313" key="1">
    <source>
        <dbReference type="EMBL" id="KAJ7089285.1"/>
    </source>
</evidence>
<dbReference type="InterPro" id="IPR032675">
    <property type="entry name" value="LRR_dom_sf"/>
</dbReference>
<comment type="caution">
    <text evidence="1">The sequence shown here is derived from an EMBL/GenBank/DDBJ whole genome shotgun (WGS) entry which is preliminary data.</text>
</comment>
<dbReference type="EMBL" id="JARJCN010000024">
    <property type="protein sequence ID" value="KAJ7089285.1"/>
    <property type="molecule type" value="Genomic_DNA"/>
</dbReference>
<dbReference type="AlphaFoldDB" id="A0AAD6XPD3"/>
<accession>A0AAD6XPD3</accession>
<organism evidence="1 2">
    <name type="scientific">Mycena belliarum</name>
    <dbReference type="NCBI Taxonomy" id="1033014"/>
    <lineage>
        <taxon>Eukaryota</taxon>
        <taxon>Fungi</taxon>
        <taxon>Dikarya</taxon>
        <taxon>Basidiomycota</taxon>
        <taxon>Agaricomycotina</taxon>
        <taxon>Agaricomycetes</taxon>
        <taxon>Agaricomycetidae</taxon>
        <taxon>Agaricales</taxon>
        <taxon>Marasmiineae</taxon>
        <taxon>Mycenaceae</taxon>
        <taxon>Mycena</taxon>
    </lineage>
</organism>
<reference evidence="1" key="1">
    <citation type="submission" date="2023-03" db="EMBL/GenBank/DDBJ databases">
        <title>Massive genome expansion in bonnet fungi (Mycena s.s.) driven by repeated elements and novel gene families across ecological guilds.</title>
        <authorList>
            <consortium name="Lawrence Berkeley National Laboratory"/>
            <person name="Harder C.B."/>
            <person name="Miyauchi S."/>
            <person name="Viragh M."/>
            <person name="Kuo A."/>
            <person name="Thoen E."/>
            <person name="Andreopoulos B."/>
            <person name="Lu D."/>
            <person name="Skrede I."/>
            <person name="Drula E."/>
            <person name="Henrissat B."/>
            <person name="Morin E."/>
            <person name="Kohler A."/>
            <person name="Barry K."/>
            <person name="LaButti K."/>
            <person name="Morin E."/>
            <person name="Salamov A."/>
            <person name="Lipzen A."/>
            <person name="Mereny Z."/>
            <person name="Hegedus B."/>
            <person name="Baldrian P."/>
            <person name="Stursova M."/>
            <person name="Weitz H."/>
            <person name="Taylor A."/>
            <person name="Grigoriev I.V."/>
            <person name="Nagy L.G."/>
            <person name="Martin F."/>
            <person name="Kauserud H."/>
        </authorList>
    </citation>
    <scope>NUCLEOTIDE SEQUENCE</scope>
    <source>
        <strain evidence="1">CBHHK173m</strain>
    </source>
</reference>
<name>A0AAD6XPD3_9AGAR</name>